<evidence type="ECO:0000313" key="17">
    <source>
        <dbReference type="Proteomes" id="UP001352852"/>
    </source>
</evidence>
<dbReference type="InterPro" id="IPR001841">
    <property type="entry name" value="Znf_RING"/>
</dbReference>
<dbReference type="Pfam" id="PF09380">
    <property type="entry name" value="FERM_C"/>
    <property type="match status" value="1"/>
</dbReference>
<evidence type="ECO:0000256" key="11">
    <source>
        <dbReference type="SAM" id="MobiDB-lite"/>
    </source>
</evidence>
<keyword evidence="8" id="KW-0833">Ubl conjugation pathway</keyword>
<comment type="catalytic activity">
    <reaction evidence="1">
        <text>S-ubiquitinyl-[E2 ubiquitin-conjugating enzyme]-L-cysteine + [acceptor protein]-L-lysine = [E2 ubiquitin-conjugating enzyme]-L-cysteine + N(6)-ubiquitinyl-[acceptor protein]-L-lysine.</text>
        <dbReference type="EC" id="2.3.2.27"/>
    </reaction>
</comment>
<dbReference type="InterPro" id="IPR008936">
    <property type="entry name" value="Rho_GTPase_activation_prot"/>
</dbReference>
<organism evidence="16 17">
    <name type="scientific">Characodon lateralis</name>
    <dbReference type="NCBI Taxonomy" id="208331"/>
    <lineage>
        <taxon>Eukaryota</taxon>
        <taxon>Metazoa</taxon>
        <taxon>Chordata</taxon>
        <taxon>Craniata</taxon>
        <taxon>Vertebrata</taxon>
        <taxon>Euteleostomi</taxon>
        <taxon>Actinopterygii</taxon>
        <taxon>Neopterygii</taxon>
        <taxon>Teleostei</taxon>
        <taxon>Neoteleostei</taxon>
        <taxon>Acanthomorphata</taxon>
        <taxon>Ovalentaria</taxon>
        <taxon>Atherinomorphae</taxon>
        <taxon>Cyprinodontiformes</taxon>
        <taxon>Goodeidae</taxon>
        <taxon>Characodon</taxon>
    </lineage>
</organism>
<evidence type="ECO:0000256" key="5">
    <source>
        <dbReference type="ARBA" id="ARBA00022679"/>
    </source>
</evidence>
<evidence type="ECO:0000256" key="3">
    <source>
        <dbReference type="ARBA" id="ARBA00012483"/>
    </source>
</evidence>
<dbReference type="PANTHER" id="PTHR10194">
    <property type="entry name" value="RAS GTPASE-ACTIVATING PROTEINS"/>
    <property type="match status" value="1"/>
</dbReference>
<comment type="pathway">
    <text evidence="2">Protein modification; protein ubiquitination.</text>
</comment>
<dbReference type="SUPFAM" id="SSF50729">
    <property type="entry name" value="PH domain-like"/>
    <property type="match status" value="2"/>
</dbReference>
<feature type="domain" description="RING-type" evidence="15">
    <location>
        <begin position="388"/>
        <end position="423"/>
    </location>
</feature>
<dbReference type="PRINTS" id="PR00935">
    <property type="entry name" value="BAND41"/>
</dbReference>
<dbReference type="EC" id="2.3.2.27" evidence="3"/>
<dbReference type="InterPro" id="IPR018980">
    <property type="entry name" value="FERM_PH-like_C"/>
</dbReference>
<dbReference type="InterPro" id="IPR041790">
    <property type="entry name" value="MYLIP_FERM_C"/>
</dbReference>
<keyword evidence="4" id="KW-0343">GTPase activation</keyword>
<dbReference type="InterPro" id="IPR019749">
    <property type="entry name" value="Band_41_domain"/>
</dbReference>
<sequence length="780" mass="88698">MLCHVTRPDSVVMEVEVDAKANGEDCLNKVCRKLGIIEVDYFGLQFTGSKGENLWLNLRNRICQQMDNVTPCRLRLRVKFFVEPHLILQEQTRNLFFMHVKDDLHNGHLRMCSEQAEELSALLAQAEFGDYNQNTAQYSYSDLCGEEPDTATINSIISRHKALEGLSQASVEYQALQLISALEHYGVEWHWVRDANAQRLAIGVGPEGITICKEDFSLVNRVSYPVIQIATQSGKSVYLTVTKDTNDSVVLLFKLISNRAASGLYRAITETHAFYRCDTVTNAVMMQYSRDFKGHLASLFLNEHINVGKKYVFDIRRTSKEVYDHARRALYNAGVVDLVSRTQSGERSSPSHSPSRDSQQDMGLDCSSCQQSRALQERLQKLKEALLCMLCCEEEIDAAFCPCGHMVCCQNCANQLQLCPVCRSEVEHVQHVYLPTCTSLLSLTLNDNHQHRSSIPTPIHRDTDSPHSCSTTEFHPASQAALNSCPRFATHSISQVTTNSGTKCFACRSASERDKWIENLQRAIKPNKDNSRRVENVLKLWIIEARDLPAKKRYYCELCLDDMLYARTTSKPRTDTVFWGEHFEFNNLPTIRSLRLHLYKETDKKRRKEKSTYIGLVSIPISSITGRQFVEQWYPVIQSSVLAKSGGVGGTKVINASLRLKSRYQTMNILPMELYKEFAEYITNNYRTLCAVLEPLLSVKSKEEVAFALVHILQSTGKTKEFLSDMAMCEVDRFMDREHLIFRENTLATKAVEEYLKLIGHRYLKEAIGKTASSSGVRYI</sequence>
<dbReference type="InterPro" id="IPR035963">
    <property type="entry name" value="FERM_2"/>
</dbReference>
<dbReference type="EMBL" id="JAHUTJ010049264">
    <property type="protein sequence ID" value="MED6282809.1"/>
    <property type="molecule type" value="Genomic_DNA"/>
</dbReference>
<dbReference type="CDD" id="cd04013">
    <property type="entry name" value="C2_SynGAP_like"/>
    <property type="match status" value="1"/>
</dbReference>
<dbReference type="SUPFAM" id="SSF57850">
    <property type="entry name" value="RING/U-box"/>
    <property type="match status" value="1"/>
</dbReference>
<dbReference type="InterPro" id="IPR000008">
    <property type="entry name" value="C2_dom"/>
</dbReference>
<dbReference type="InterPro" id="IPR018979">
    <property type="entry name" value="FERM_N"/>
</dbReference>
<dbReference type="InterPro" id="IPR057606">
    <property type="entry name" value="SynGAP1-like_PH"/>
</dbReference>
<feature type="domain" description="Ras-GAP" evidence="13">
    <location>
        <begin position="701"/>
        <end position="768"/>
    </location>
</feature>
<dbReference type="Gene3D" id="3.10.20.90">
    <property type="entry name" value="Phosphatidylinositol 3-kinase Catalytic Subunit, Chain A, domain 1"/>
    <property type="match status" value="1"/>
</dbReference>
<dbReference type="Proteomes" id="UP001352852">
    <property type="component" value="Unassembled WGS sequence"/>
</dbReference>
<keyword evidence="17" id="KW-1185">Reference proteome</keyword>
<dbReference type="PANTHER" id="PTHR10194:SF145">
    <property type="entry name" value="RAS_RAP GTPASE-ACTIVATING PROTEIN SYNGAP ISOFORM X1"/>
    <property type="match status" value="1"/>
</dbReference>
<dbReference type="Pfam" id="PF13920">
    <property type="entry name" value="zf-C3HC4_3"/>
    <property type="match status" value="1"/>
</dbReference>
<dbReference type="PROSITE" id="PS50057">
    <property type="entry name" value="FERM_3"/>
    <property type="match status" value="1"/>
</dbReference>
<dbReference type="SUPFAM" id="SSF48350">
    <property type="entry name" value="GTPase activation domain, GAP"/>
    <property type="match status" value="1"/>
</dbReference>
<gene>
    <name evidence="16" type="ORF">CHARACLAT_002058</name>
</gene>
<dbReference type="CDD" id="cd16523">
    <property type="entry name" value="RING-HC_MYLIP"/>
    <property type="match status" value="1"/>
</dbReference>
<evidence type="ECO:0000313" key="16">
    <source>
        <dbReference type="EMBL" id="MED6282809.1"/>
    </source>
</evidence>
<dbReference type="SUPFAM" id="SSF47031">
    <property type="entry name" value="Second domain of FERM"/>
    <property type="match status" value="1"/>
</dbReference>
<evidence type="ECO:0000256" key="8">
    <source>
        <dbReference type="ARBA" id="ARBA00022786"/>
    </source>
</evidence>
<dbReference type="CDD" id="cd14473">
    <property type="entry name" value="FERM_B-lobe"/>
    <property type="match status" value="1"/>
</dbReference>
<dbReference type="InterPro" id="IPR000299">
    <property type="entry name" value="FERM_domain"/>
</dbReference>
<dbReference type="Gene3D" id="3.30.40.10">
    <property type="entry name" value="Zinc/RING finger domain, C3HC4 (zinc finger)"/>
    <property type="match status" value="1"/>
</dbReference>
<dbReference type="SMART" id="SM00239">
    <property type="entry name" value="C2"/>
    <property type="match status" value="1"/>
</dbReference>
<keyword evidence="6" id="KW-0479">Metal-binding</keyword>
<dbReference type="SMART" id="SM00295">
    <property type="entry name" value="B41"/>
    <property type="match status" value="1"/>
</dbReference>
<dbReference type="InterPro" id="IPR001936">
    <property type="entry name" value="RasGAP_dom"/>
</dbReference>
<dbReference type="SUPFAM" id="SSF49562">
    <property type="entry name" value="C2 domain (Calcium/lipid-binding domain, CaLB)"/>
    <property type="match status" value="1"/>
</dbReference>
<evidence type="ECO:0000256" key="10">
    <source>
        <dbReference type="PROSITE-ProRule" id="PRU00175"/>
    </source>
</evidence>
<dbReference type="Pfam" id="PF09379">
    <property type="entry name" value="FERM_N"/>
    <property type="match status" value="1"/>
</dbReference>
<dbReference type="CDD" id="cd13195">
    <property type="entry name" value="FERM_C_MYLIP_IDOL"/>
    <property type="match status" value="1"/>
</dbReference>
<dbReference type="PROSITE" id="PS50018">
    <property type="entry name" value="RAS_GTPASE_ACTIV_2"/>
    <property type="match status" value="1"/>
</dbReference>
<dbReference type="InterPro" id="IPR035892">
    <property type="entry name" value="C2_domain_sf"/>
</dbReference>
<dbReference type="InterPro" id="IPR013083">
    <property type="entry name" value="Znf_RING/FYVE/PHD"/>
</dbReference>
<dbReference type="Gene3D" id="1.20.80.10">
    <property type="match status" value="1"/>
</dbReference>
<dbReference type="InterPro" id="IPR029071">
    <property type="entry name" value="Ubiquitin-like_domsf"/>
</dbReference>
<dbReference type="InterPro" id="IPR019748">
    <property type="entry name" value="FERM_central"/>
</dbReference>
<accession>A0ABU7E885</accession>
<dbReference type="Gene3D" id="1.10.506.20">
    <property type="match status" value="1"/>
</dbReference>
<protein>
    <recommendedName>
        <fullName evidence="3">RING-type E3 ubiquitin transferase</fullName>
        <ecNumber evidence="3">2.3.2.27</ecNumber>
    </recommendedName>
</protein>
<evidence type="ECO:0000256" key="9">
    <source>
        <dbReference type="ARBA" id="ARBA00022833"/>
    </source>
</evidence>
<evidence type="ECO:0000259" key="14">
    <source>
        <dbReference type="PROSITE" id="PS50057"/>
    </source>
</evidence>
<evidence type="ECO:0000256" key="1">
    <source>
        <dbReference type="ARBA" id="ARBA00000900"/>
    </source>
</evidence>
<evidence type="ECO:0000256" key="6">
    <source>
        <dbReference type="ARBA" id="ARBA00022723"/>
    </source>
</evidence>
<feature type="region of interest" description="Disordered" evidence="11">
    <location>
        <begin position="342"/>
        <end position="364"/>
    </location>
</feature>
<evidence type="ECO:0000256" key="2">
    <source>
        <dbReference type="ARBA" id="ARBA00004906"/>
    </source>
</evidence>
<evidence type="ECO:0000256" key="7">
    <source>
        <dbReference type="ARBA" id="ARBA00022771"/>
    </source>
</evidence>
<proteinExistence type="predicted"/>
<dbReference type="SMART" id="SM01196">
    <property type="entry name" value="FERM_C"/>
    <property type="match status" value="1"/>
</dbReference>
<dbReference type="Gene3D" id="2.30.29.30">
    <property type="entry name" value="Pleckstrin-homology domain (PH domain)/Phosphotyrosine-binding domain (PTB)"/>
    <property type="match status" value="1"/>
</dbReference>
<keyword evidence="7 10" id="KW-0863">Zinc-finger</keyword>
<evidence type="ECO:0000259" key="15">
    <source>
        <dbReference type="PROSITE" id="PS50089"/>
    </source>
</evidence>
<dbReference type="Gene3D" id="2.60.40.150">
    <property type="entry name" value="C2 domain"/>
    <property type="match status" value="1"/>
</dbReference>
<name>A0ABU7E885_9TELE</name>
<dbReference type="InterPro" id="IPR039360">
    <property type="entry name" value="Ras_GTPase"/>
</dbReference>
<evidence type="ECO:0000256" key="4">
    <source>
        <dbReference type="ARBA" id="ARBA00022468"/>
    </source>
</evidence>
<evidence type="ECO:0000259" key="12">
    <source>
        <dbReference type="PROSITE" id="PS50004"/>
    </source>
</evidence>
<dbReference type="Pfam" id="PF00373">
    <property type="entry name" value="FERM_M"/>
    <property type="match status" value="1"/>
</dbReference>
<feature type="domain" description="FERM" evidence="14">
    <location>
        <begin position="1"/>
        <end position="279"/>
    </location>
</feature>
<dbReference type="Pfam" id="PF00168">
    <property type="entry name" value="C2"/>
    <property type="match status" value="1"/>
</dbReference>
<evidence type="ECO:0000259" key="13">
    <source>
        <dbReference type="PROSITE" id="PS50018"/>
    </source>
</evidence>
<dbReference type="SUPFAM" id="SSF54236">
    <property type="entry name" value="Ubiquitin-like"/>
    <property type="match status" value="1"/>
</dbReference>
<dbReference type="PROSITE" id="PS50089">
    <property type="entry name" value="ZF_RING_2"/>
    <property type="match status" value="1"/>
</dbReference>
<comment type="caution">
    <text evidence="16">The sequence shown here is derived from an EMBL/GenBank/DDBJ whole genome shotgun (WGS) entry which is preliminary data.</text>
</comment>
<dbReference type="CDD" id="cd17104">
    <property type="entry name" value="FERM_F1_MYLIP"/>
    <property type="match status" value="1"/>
</dbReference>
<keyword evidence="9" id="KW-0862">Zinc</keyword>
<feature type="domain" description="C2" evidence="12">
    <location>
        <begin position="516"/>
        <end position="634"/>
    </location>
</feature>
<keyword evidence="5" id="KW-0808">Transferase</keyword>
<dbReference type="PROSITE" id="PS50004">
    <property type="entry name" value="C2"/>
    <property type="match status" value="1"/>
</dbReference>
<dbReference type="Pfam" id="PF25321">
    <property type="entry name" value="PH_RASGAP"/>
    <property type="match status" value="1"/>
</dbReference>
<dbReference type="InterPro" id="IPR014352">
    <property type="entry name" value="FERM/acyl-CoA-bd_prot_sf"/>
</dbReference>
<reference evidence="16 17" key="1">
    <citation type="submission" date="2021-06" db="EMBL/GenBank/DDBJ databases">
        <authorList>
            <person name="Palmer J.M."/>
        </authorList>
    </citation>
    <scope>NUCLEOTIDE SEQUENCE [LARGE SCALE GENOMIC DNA]</scope>
    <source>
        <strain evidence="16 17">CL_MEX2019</strain>
        <tissue evidence="16">Muscle</tissue>
    </source>
</reference>
<dbReference type="InterPro" id="IPR011993">
    <property type="entry name" value="PH-like_dom_sf"/>
</dbReference>